<sequence>MAYLFLLVSLALVFLLIFSKGVLGKNDGKINSDVKNKLDRMLRIVCFAPIIVFVVIVIFILVHFKSRSYVRLSHAFFVADFWMYSVIFYYITIMTIKMKKLFTSITIIAVGVSVFSAIYLTQLQHYEGVFRSVNLMIPNFFAVVMLVVYYYVNYKLLTKDKK</sequence>
<dbReference type="Proteomes" id="UP000190951">
    <property type="component" value="Chromosome"/>
</dbReference>
<gene>
    <name evidence="1" type="ORF">CROST_004570</name>
</gene>
<name>A0A1S8KZ15_9CLOT</name>
<reference evidence="1 2" key="1">
    <citation type="submission" date="2022-04" db="EMBL/GenBank/DDBJ databases">
        <title>Genome sequence of C. roseum typestrain.</title>
        <authorList>
            <person name="Poehlein A."/>
            <person name="Schoch T."/>
            <person name="Duerre P."/>
            <person name="Daniel R."/>
        </authorList>
    </citation>
    <scope>NUCLEOTIDE SEQUENCE [LARGE SCALE GENOMIC DNA]</scope>
    <source>
        <strain evidence="1 2">DSM 7320</strain>
    </source>
</reference>
<organism evidence="1 2">
    <name type="scientific">Clostridium felsineum</name>
    <dbReference type="NCBI Taxonomy" id="36839"/>
    <lineage>
        <taxon>Bacteria</taxon>
        <taxon>Bacillati</taxon>
        <taxon>Bacillota</taxon>
        <taxon>Clostridia</taxon>
        <taxon>Eubacteriales</taxon>
        <taxon>Clostridiaceae</taxon>
        <taxon>Clostridium</taxon>
    </lineage>
</organism>
<dbReference type="EMBL" id="CP096983">
    <property type="protein sequence ID" value="URZ09764.1"/>
    <property type="molecule type" value="Genomic_DNA"/>
</dbReference>
<dbReference type="AlphaFoldDB" id="A0A1S8KZ15"/>
<evidence type="ECO:0000313" key="1">
    <source>
        <dbReference type="EMBL" id="URZ09764.1"/>
    </source>
</evidence>
<protein>
    <submittedName>
        <fullName evidence="1">Uncharacterized protein</fullName>
    </submittedName>
</protein>
<keyword evidence="2" id="KW-1185">Reference proteome</keyword>
<dbReference type="RefSeq" id="WP_077850673.1">
    <property type="nucleotide sequence ID" value="NZ_CP096983.1"/>
</dbReference>
<proteinExistence type="predicted"/>
<accession>A0A1S8KZ15</accession>
<dbReference type="KEGG" id="crw:CROST_004570"/>
<evidence type="ECO:0000313" key="2">
    <source>
        <dbReference type="Proteomes" id="UP000190951"/>
    </source>
</evidence>